<dbReference type="CDD" id="cd01949">
    <property type="entry name" value="GGDEF"/>
    <property type="match status" value="1"/>
</dbReference>
<evidence type="ECO:0000259" key="1">
    <source>
        <dbReference type="PROSITE" id="PS50887"/>
    </source>
</evidence>
<dbReference type="Proteomes" id="UP001320544">
    <property type="component" value="Chromosome"/>
</dbReference>
<keyword evidence="3" id="KW-1185">Reference proteome</keyword>
<feature type="domain" description="GGDEF" evidence="1">
    <location>
        <begin position="77"/>
        <end position="202"/>
    </location>
</feature>
<organism evidence="2 3">
    <name type="scientific">Raoultibacter timonensis</name>
    <dbReference type="NCBI Taxonomy" id="1907662"/>
    <lineage>
        <taxon>Bacteria</taxon>
        <taxon>Bacillati</taxon>
        <taxon>Actinomycetota</taxon>
        <taxon>Coriobacteriia</taxon>
        <taxon>Eggerthellales</taxon>
        <taxon>Eggerthellaceae</taxon>
        <taxon>Raoultibacter</taxon>
    </lineage>
</organism>
<dbReference type="PROSITE" id="PS50887">
    <property type="entry name" value="GGDEF"/>
    <property type="match status" value="1"/>
</dbReference>
<dbReference type="PANTHER" id="PTHR44757">
    <property type="entry name" value="DIGUANYLATE CYCLASE DGCP"/>
    <property type="match status" value="1"/>
</dbReference>
<evidence type="ECO:0000313" key="2">
    <source>
        <dbReference type="EMBL" id="BDE95310.1"/>
    </source>
</evidence>
<gene>
    <name evidence="2" type="ORF">CE91St30_06430</name>
</gene>
<dbReference type="InterPro" id="IPR052155">
    <property type="entry name" value="Biofilm_reg_signaling"/>
</dbReference>
<evidence type="ECO:0000313" key="3">
    <source>
        <dbReference type="Proteomes" id="UP001320544"/>
    </source>
</evidence>
<sequence>MNEPESDGIDPLYISDIETYDLLYINEPGRELFGVGSDEDIANFECYEFLQHHDSLTGLLNRNRYIQDLDGLAERNEPIGVIFLDINGMKEVNDRDGHAVGDRLLIECANTMRSVLADLFSLYRIGGDEFVAIAVGIAETDFSRLSAELGRTFEDGSLRRAAIGARWEEHPKSISKMLFDADEAMNCDKRTFYRTATRGFHGAGRARLEGERGEDGFGVPLRRSDAVCFD</sequence>
<reference evidence="2 3" key="1">
    <citation type="submission" date="2022-01" db="EMBL/GenBank/DDBJ databases">
        <title>Novel bile acid biosynthetic pathways are enriched in the microbiome of centenarians.</title>
        <authorList>
            <person name="Sato Y."/>
            <person name="Atarashi K."/>
            <person name="Plichta R.D."/>
            <person name="Arai Y."/>
            <person name="Sasajima S."/>
            <person name="Kearney M.S."/>
            <person name="Suda W."/>
            <person name="Takeshita K."/>
            <person name="Sasaki T."/>
            <person name="Okamoto S."/>
            <person name="Skelly N.A."/>
            <person name="Okamura Y."/>
            <person name="Vlamakis H."/>
            <person name="Li Y."/>
            <person name="Tanoue T."/>
            <person name="Takei H."/>
            <person name="Nittono H."/>
            <person name="Narushima S."/>
            <person name="Irie J."/>
            <person name="Itoh H."/>
            <person name="Moriya K."/>
            <person name="Sugiura Y."/>
            <person name="Suematsu M."/>
            <person name="Moritoki N."/>
            <person name="Shibata S."/>
            <person name="Littman R.D."/>
            <person name="Fischbach A.M."/>
            <person name="Uwamino Y."/>
            <person name="Inoue T."/>
            <person name="Honda A."/>
            <person name="Hattori M."/>
            <person name="Murai T."/>
            <person name="Xavier J.R."/>
            <person name="Hirose N."/>
            <person name="Honda K."/>
        </authorList>
    </citation>
    <scope>NUCLEOTIDE SEQUENCE [LARGE SCALE GENOMIC DNA]</scope>
    <source>
        <strain evidence="2 3">CE91-St30</strain>
    </source>
</reference>
<dbReference type="InterPro" id="IPR029787">
    <property type="entry name" value="Nucleotide_cyclase"/>
</dbReference>
<dbReference type="PANTHER" id="PTHR44757:SF2">
    <property type="entry name" value="BIOFILM ARCHITECTURE MAINTENANCE PROTEIN MBAA"/>
    <property type="match status" value="1"/>
</dbReference>
<dbReference type="SUPFAM" id="SSF55073">
    <property type="entry name" value="Nucleotide cyclase"/>
    <property type="match status" value="1"/>
</dbReference>
<dbReference type="EMBL" id="AP025564">
    <property type="protein sequence ID" value="BDE95310.1"/>
    <property type="molecule type" value="Genomic_DNA"/>
</dbReference>
<name>A0ABM7WGE0_9ACTN</name>
<dbReference type="NCBIfam" id="TIGR00254">
    <property type="entry name" value="GGDEF"/>
    <property type="match status" value="1"/>
</dbReference>
<accession>A0ABM7WGE0</accession>
<dbReference type="InterPro" id="IPR043128">
    <property type="entry name" value="Rev_trsase/Diguanyl_cyclase"/>
</dbReference>
<dbReference type="RefSeq" id="WP_244411722.1">
    <property type="nucleotide sequence ID" value="NZ_AP025564.1"/>
</dbReference>
<dbReference type="SMART" id="SM00267">
    <property type="entry name" value="GGDEF"/>
    <property type="match status" value="1"/>
</dbReference>
<protein>
    <recommendedName>
        <fullName evidence="1">GGDEF domain-containing protein</fullName>
    </recommendedName>
</protein>
<dbReference type="InterPro" id="IPR000160">
    <property type="entry name" value="GGDEF_dom"/>
</dbReference>
<proteinExistence type="predicted"/>
<dbReference type="Gene3D" id="3.30.70.270">
    <property type="match status" value="1"/>
</dbReference>
<dbReference type="Pfam" id="PF00990">
    <property type="entry name" value="GGDEF"/>
    <property type="match status" value="1"/>
</dbReference>